<dbReference type="PANTHER" id="PTHR38420">
    <property type="entry name" value="AP-4-A PHOSPHORYLASE II"/>
    <property type="match status" value="1"/>
</dbReference>
<dbReference type="GO" id="GO:0003877">
    <property type="term" value="F:ATP:ADP adenylyltransferase activity"/>
    <property type="evidence" value="ECO:0007669"/>
    <property type="project" value="InterPro"/>
</dbReference>
<dbReference type="SUPFAM" id="SSF54197">
    <property type="entry name" value="HIT-like"/>
    <property type="match status" value="1"/>
</dbReference>
<accession>A0A4R1GKT3</accession>
<name>A0A4R1GKT3_9GAMM</name>
<dbReference type="EMBL" id="SMFU01000007">
    <property type="protein sequence ID" value="TCK08728.1"/>
    <property type="molecule type" value="Genomic_DNA"/>
</dbReference>
<dbReference type="InterPro" id="IPR019200">
    <property type="entry name" value="ATP_adenylylTrfase_C"/>
</dbReference>
<dbReference type="Gene3D" id="3.30.428.70">
    <property type="match status" value="1"/>
</dbReference>
<feature type="domain" description="ATP adenylyltransferase C-terminal" evidence="2">
    <location>
        <begin position="178"/>
        <end position="277"/>
    </location>
</feature>
<gene>
    <name evidence="4" type="ORF">CLV83_0820</name>
</gene>
<dbReference type="PIRSF" id="PIRSF000846">
    <property type="entry name" value="ATP_adenylyltr"/>
    <property type="match status" value="1"/>
</dbReference>
<dbReference type="Pfam" id="PF19327">
    <property type="entry name" value="Ap4A_phos_N"/>
    <property type="match status" value="1"/>
</dbReference>
<feature type="active site" description="Nucleophile" evidence="1">
    <location>
        <position position="145"/>
    </location>
</feature>
<keyword evidence="4" id="KW-0808">Transferase</keyword>
<keyword evidence="4" id="KW-0548">Nucleotidyltransferase</keyword>
<dbReference type="GO" id="GO:0009117">
    <property type="term" value="P:nucleotide metabolic process"/>
    <property type="evidence" value="ECO:0007669"/>
    <property type="project" value="InterPro"/>
</dbReference>
<dbReference type="InterPro" id="IPR009163">
    <property type="entry name" value="Ap4A_phos1/2"/>
</dbReference>
<protein>
    <submittedName>
        <fullName evidence="4">ATP adenylyltransferase</fullName>
    </submittedName>
</protein>
<dbReference type="InterPro" id="IPR045759">
    <property type="entry name" value="Ap4A_phos1/2_N"/>
</dbReference>
<organism evidence="4 5">
    <name type="scientific">Marinobacterium mangrovicola</name>
    <dbReference type="NCBI Taxonomy" id="1476959"/>
    <lineage>
        <taxon>Bacteria</taxon>
        <taxon>Pseudomonadati</taxon>
        <taxon>Pseudomonadota</taxon>
        <taxon>Gammaproteobacteria</taxon>
        <taxon>Oceanospirillales</taxon>
        <taxon>Oceanospirillaceae</taxon>
        <taxon>Marinobacterium</taxon>
    </lineage>
</organism>
<dbReference type="Pfam" id="PF09830">
    <property type="entry name" value="ATP_transf"/>
    <property type="match status" value="1"/>
</dbReference>
<evidence type="ECO:0000313" key="4">
    <source>
        <dbReference type="EMBL" id="TCK08728.1"/>
    </source>
</evidence>
<sequence length="279" mass="31013">MADLLEQIKQVSARALASGALQSIPTHTERVDEQGVSFLLRVLDSLKRKQAQSRLDQAGRRKVDPFLPYEEALYVGEVAPRHRCLLNKFNVVDNHLLLVTREFESQTDLLNAGDFEALAYCMSQMQALAFFNGGETAGASQPHKHLQLIPLPMEPFNPLPFSQLLSAIPADAPQRCTALSFRHGLIRFSSSPPKETKKKCKVLEGAYLALRTYLDLGEDEPYNLLGTDEWMMLVPRSNEKCQGISFNALAFCGAILVRDTKQAALLKKEGLMQALIAVT</sequence>
<reference evidence="4 5" key="1">
    <citation type="submission" date="2019-03" db="EMBL/GenBank/DDBJ databases">
        <title>Genomic Encyclopedia of Archaeal and Bacterial Type Strains, Phase II (KMG-II): from individual species to whole genera.</title>
        <authorList>
            <person name="Goeker M."/>
        </authorList>
    </citation>
    <scope>NUCLEOTIDE SEQUENCE [LARGE SCALE GENOMIC DNA]</scope>
    <source>
        <strain evidence="4 5">DSM 27697</strain>
    </source>
</reference>
<dbReference type="OrthoDB" id="421767at2"/>
<dbReference type="InterPro" id="IPR036265">
    <property type="entry name" value="HIT-like_sf"/>
</dbReference>
<evidence type="ECO:0000313" key="5">
    <source>
        <dbReference type="Proteomes" id="UP000294546"/>
    </source>
</evidence>
<dbReference type="InterPro" id="IPR043171">
    <property type="entry name" value="Ap4A_phos1/2-like"/>
</dbReference>
<comment type="caution">
    <text evidence="4">The sequence shown here is derived from an EMBL/GenBank/DDBJ whole genome shotgun (WGS) entry which is preliminary data.</text>
</comment>
<dbReference type="Proteomes" id="UP000294546">
    <property type="component" value="Unassembled WGS sequence"/>
</dbReference>
<dbReference type="PANTHER" id="PTHR38420:SF1">
    <property type="entry name" value="PUTATIVE (AFU_ORTHOLOGUE AFUA_5G14690)-RELATED"/>
    <property type="match status" value="1"/>
</dbReference>
<proteinExistence type="predicted"/>
<keyword evidence="5" id="KW-1185">Reference proteome</keyword>
<dbReference type="AlphaFoldDB" id="A0A4R1GKT3"/>
<evidence type="ECO:0000256" key="1">
    <source>
        <dbReference type="PIRSR" id="PIRSR000846-1"/>
    </source>
</evidence>
<evidence type="ECO:0000259" key="2">
    <source>
        <dbReference type="Pfam" id="PF09830"/>
    </source>
</evidence>
<dbReference type="RefSeq" id="WP_132287866.1">
    <property type="nucleotide sequence ID" value="NZ_SMFU01000007.1"/>
</dbReference>
<evidence type="ECO:0000259" key="3">
    <source>
        <dbReference type="Pfam" id="PF19327"/>
    </source>
</evidence>
<dbReference type="GO" id="GO:0005524">
    <property type="term" value="F:ATP binding"/>
    <property type="evidence" value="ECO:0007669"/>
    <property type="project" value="InterPro"/>
</dbReference>
<feature type="domain" description="Ap4A phosphorylase 1/2 N-terminal" evidence="3">
    <location>
        <begin position="3"/>
        <end position="165"/>
    </location>
</feature>